<dbReference type="PANTHER" id="PTHR43537">
    <property type="entry name" value="TRANSCRIPTIONAL REGULATOR, GNTR FAMILY"/>
    <property type="match status" value="1"/>
</dbReference>
<dbReference type="SMART" id="SM00895">
    <property type="entry name" value="FCD"/>
    <property type="match status" value="1"/>
</dbReference>
<dbReference type="EMBL" id="JBHSBI010000011">
    <property type="protein sequence ID" value="MFC4010037.1"/>
    <property type="molecule type" value="Genomic_DNA"/>
</dbReference>
<accession>A0ABV8G7Q7</accession>
<dbReference type="SMART" id="SM00345">
    <property type="entry name" value="HTH_GNTR"/>
    <property type="match status" value="1"/>
</dbReference>
<feature type="domain" description="HTH gntR-type" evidence="4">
    <location>
        <begin position="8"/>
        <end position="75"/>
    </location>
</feature>
<gene>
    <name evidence="5" type="ORF">ACFOY2_22610</name>
</gene>
<evidence type="ECO:0000313" key="5">
    <source>
        <dbReference type="EMBL" id="MFC4010037.1"/>
    </source>
</evidence>
<dbReference type="Proteomes" id="UP001595851">
    <property type="component" value="Unassembled WGS sequence"/>
</dbReference>
<dbReference type="Pfam" id="PF07729">
    <property type="entry name" value="FCD"/>
    <property type="match status" value="1"/>
</dbReference>
<dbReference type="RefSeq" id="WP_379530061.1">
    <property type="nucleotide sequence ID" value="NZ_JBHSBI010000011.1"/>
</dbReference>
<dbReference type="SUPFAM" id="SSF48008">
    <property type="entry name" value="GntR ligand-binding domain-like"/>
    <property type="match status" value="1"/>
</dbReference>
<name>A0ABV8G7Q7_9ACTN</name>
<keyword evidence="3" id="KW-0804">Transcription</keyword>
<comment type="caution">
    <text evidence="5">The sequence shown here is derived from an EMBL/GenBank/DDBJ whole genome shotgun (WGS) entry which is preliminary data.</text>
</comment>
<dbReference type="PANTHER" id="PTHR43537:SF24">
    <property type="entry name" value="GLUCONATE OPERON TRANSCRIPTIONAL REPRESSOR"/>
    <property type="match status" value="1"/>
</dbReference>
<dbReference type="Gene3D" id="1.20.120.530">
    <property type="entry name" value="GntR ligand-binding domain-like"/>
    <property type="match status" value="1"/>
</dbReference>
<evidence type="ECO:0000259" key="4">
    <source>
        <dbReference type="PROSITE" id="PS50949"/>
    </source>
</evidence>
<dbReference type="Pfam" id="PF00392">
    <property type="entry name" value="GntR"/>
    <property type="match status" value="1"/>
</dbReference>
<proteinExistence type="predicted"/>
<evidence type="ECO:0000256" key="3">
    <source>
        <dbReference type="ARBA" id="ARBA00023163"/>
    </source>
</evidence>
<dbReference type="InterPro" id="IPR008920">
    <property type="entry name" value="TF_FadR/GntR_C"/>
</dbReference>
<dbReference type="PROSITE" id="PS50949">
    <property type="entry name" value="HTH_GNTR"/>
    <property type="match status" value="1"/>
</dbReference>
<dbReference type="InterPro" id="IPR036390">
    <property type="entry name" value="WH_DNA-bd_sf"/>
</dbReference>
<organism evidence="5 6">
    <name type="scientific">Nonomuraea purpurea</name>
    <dbReference type="NCBI Taxonomy" id="1849276"/>
    <lineage>
        <taxon>Bacteria</taxon>
        <taxon>Bacillati</taxon>
        <taxon>Actinomycetota</taxon>
        <taxon>Actinomycetes</taxon>
        <taxon>Streptosporangiales</taxon>
        <taxon>Streptosporangiaceae</taxon>
        <taxon>Nonomuraea</taxon>
    </lineage>
</organism>
<keyword evidence="1" id="KW-0805">Transcription regulation</keyword>
<keyword evidence="6" id="KW-1185">Reference proteome</keyword>
<protein>
    <submittedName>
        <fullName evidence="5">GntR family transcriptional regulator</fullName>
    </submittedName>
</protein>
<sequence length="224" mass="24671">MGAVQRPPSKTDELTIKIRDAIRRGELARGALYSAEELGRRFGVSRTPVRESLLRLADANLVRIERNRGVWIVGSTPDDVQEIFTLRLLLEPPATRRAAGLMTPSDVAALMETLEQMRRRRNDPEEFFAADRRFHDLILRAAKNSRLSNYVASLRDIISLQGTRTVPAARTADQIVVEHTAVAEALAAGDGGAAADRMRSHLLSTAALLLGEDNDLLAGLDWPV</sequence>
<evidence type="ECO:0000256" key="2">
    <source>
        <dbReference type="ARBA" id="ARBA00023125"/>
    </source>
</evidence>
<evidence type="ECO:0000313" key="6">
    <source>
        <dbReference type="Proteomes" id="UP001595851"/>
    </source>
</evidence>
<dbReference type="SUPFAM" id="SSF46785">
    <property type="entry name" value="Winged helix' DNA-binding domain"/>
    <property type="match status" value="1"/>
</dbReference>
<keyword evidence="2" id="KW-0238">DNA-binding</keyword>
<dbReference type="Gene3D" id="1.10.10.10">
    <property type="entry name" value="Winged helix-like DNA-binding domain superfamily/Winged helix DNA-binding domain"/>
    <property type="match status" value="1"/>
</dbReference>
<evidence type="ECO:0000256" key="1">
    <source>
        <dbReference type="ARBA" id="ARBA00023015"/>
    </source>
</evidence>
<dbReference type="InterPro" id="IPR036388">
    <property type="entry name" value="WH-like_DNA-bd_sf"/>
</dbReference>
<reference evidence="6" key="1">
    <citation type="journal article" date="2019" name="Int. J. Syst. Evol. Microbiol.">
        <title>The Global Catalogue of Microorganisms (GCM) 10K type strain sequencing project: providing services to taxonomists for standard genome sequencing and annotation.</title>
        <authorList>
            <consortium name="The Broad Institute Genomics Platform"/>
            <consortium name="The Broad Institute Genome Sequencing Center for Infectious Disease"/>
            <person name="Wu L."/>
            <person name="Ma J."/>
        </authorList>
    </citation>
    <scope>NUCLEOTIDE SEQUENCE [LARGE SCALE GENOMIC DNA]</scope>
    <source>
        <strain evidence="6">TBRC 1276</strain>
    </source>
</reference>
<dbReference type="InterPro" id="IPR011711">
    <property type="entry name" value="GntR_C"/>
</dbReference>
<dbReference type="InterPro" id="IPR000524">
    <property type="entry name" value="Tscrpt_reg_HTH_GntR"/>
</dbReference>